<dbReference type="EMBL" id="JAKKPZ010000028">
    <property type="protein sequence ID" value="KAI1709954.1"/>
    <property type="molecule type" value="Genomic_DNA"/>
</dbReference>
<keyword evidence="3" id="KW-1185">Reference proteome</keyword>
<protein>
    <submittedName>
        <fullName evidence="2">Uncharacterized protein</fullName>
    </submittedName>
</protein>
<comment type="caution">
    <text evidence="2">The sequence shown here is derived from an EMBL/GenBank/DDBJ whole genome shotgun (WGS) entry which is preliminary data.</text>
</comment>
<evidence type="ECO:0000313" key="2">
    <source>
        <dbReference type="EMBL" id="KAI1709954.1"/>
    </source>
</evidence>
<dbReference type="Proteomes" id="UP001201812">
    <property type="component" value="Unassembled WGS sequence"/>
</dbReference>
<evidence type="ECO:0000256" key="1">
    <source>
        <dbReference type="SAM" id="MobiDB-lite"/>
    </source>
</evidence>
<feature type="region of interest" description="Disordered" evidence="1">
    <location>
        <begin position="82"/>
        <end position="135"/>
    </location>
</feature>
<reference evidence="2" key="1">
    <citation type="submission" date="2022-01" db="EMBL/GenBank/DDBJ databases">
        <title>Genome Sequence Resource for Two Populations of Ditylenchus destructor, the Migratory Endoparasitic Phytonematode.</title>
        <authorList>
            <person name="Zhang H."/>
            <person name="Lin R."/>
            <person name="Xie B."/>
        </authorList>
    </citation>
    <scope>NUCLEOTIDE SEQUENCE</scope>
    <source>
        <strain evidence="2">BazhouSP</strain>
    </source>
</reference>
<name>A0AAD4N0Y9_9BILA</name>
<proteinExistence type="predicted"/>
<sequence>MPNVELTRALAPRLLQLLPQWGNGSQAQWPPYSDSSQSTPSEVIHSPTVLLSPVLSRPFRSQSASSTPFLLRSMSGGAVNFDSFSESELSGPGAGTPHPLARSQAHSRVSPRPSDSSSPLATPPPIPPCRSPGAFSPKIGAGHPLAMGSGSGELIFLFLCL</sequence>
<accession>A0AAD4N0Y9</accession>
<feature type="compositionally biased region" description="Low complexity" evidence="1">
    <location>
        <begin position="107"/>
        <end position="120"/>
    </location>
</feature>
<feature type="compositionally biased region" description="Pro residues" evidence="1">
    <location>
        <begin position="121"/>
        <end position="130"/>
    </location>
</feature>
<evidence type="ECO:0000313" key="3">
    <source>
        <dbReference type="Proteomes" id="UP001201812"/>
    </source>
</evidence>
<organism evidence="2 3">
    <name type="scientific">Ditylenchus destructor</name>
    <dbReference type="NCBI Taxonomy" id="166010"/>
    <lineage>
        <taxon>Eukaryota</taxon>
        <taxon>Metazoa</taxon>
        <taxon>Ecdysozoa</taxon>
        <taxon>Nematoda</taxon>
        <taxon>Chromadorea</taxon>
        <taxon>Rhabditida</taxon>
        <taxon>Tylenchina</taxon>
        <taxon>Tylenchomorpha</taxon>
        <taxon>Sphaerularioidea</taxon>
        <taxon>Anguinidae</taxon>
        <taxon>Anguininae</taxon>
        <taxon>Ditylenchus</taxon>
    </lineage>
</organism>
<gene>
    <name evidence="2" type="ORF">DdX_10964</name>
</gene>
<dbReference type="AlphaFoldDB" id="A0AAD4N0Y9"/>